<organism evidence="2 3">
    <name type="scientific">Weissella minor</name>
    <dbReference type="NCBI Taxonomy" id="1620"/>
    <lineage>
        <taxon>Bacteria</taxon>
        <taxon>Bacillati</taxon>
        <taxon>Bacillota</taxon>
        <taxon>Bacilli</taxon>
        <taxon>Lactobacillales</taxon>
        <taxon>Lactobacillaceae</taxon>
        <taxon>Weissella</taxon>
    </lineage>
</organism>
<dbReference type="AlphaFoldDB" id="A0A0R2JTK8"/>
<dbReference type="Proteomes" id="UP000051673">
    <property type="component" value="Unassembled WGS sequence"/>
</dbReference>
<dbReference type="PATRIC" id="fig|1620.3.peg.1555"/>
<sequence>MKDEVPDARIDPPDDDEPVGFDFEDTEIYSGQYVWIDVDGNYIDEELVTPYFERYLRFMGAKVIELGD</sequence>
<gene>
    <name evidence="2" type="ORF">IV67_GL001523</name>
</gene>
<dbReference type="STRING" id="1620.IV67_GL001523"/>
<feature type="compositionally biased region" description="Basic and acidic residues" evidence="1">
    <location>
        <begin position="1"/>
        <end position="12"/>
    </location>
</feature>
<dbReference type="RefSeq" id="WP_057786545.1">
    <property type="nucleotide sequence ID" value="NZ_JQCD01000018.1"/>
</dbReference>
<dbReference type="EMBL" id="JQCD01000018">
    <property type="protein sequence ID" value="KRN77469.1"/>
    <property type="molecule type" value="Genomic_DNA"/>
</dbReference>
<reference evidence="2 3" key="1">
    <citation type="journal article" date="2015" name="Genome Announc.">
        <title>Expanding the biotechnology potential of lactobacilli through comparative genomics of 213 strains and associated genera.</title>
        <authorList>
            <person name="Sun Z."/>
            <person name="Harris H.M."/>
            <person name="McCann A."/>
            <person name="Guo C."/>
            <person name="Argimon S."/>
            <person name="Zhang W."/>
            <person name="Yang X."/>
            <person name="Jeffery I.B."/>
            <person name="Cooney J.C."/>
            <person name="Kagawa T.F."/>
            <person name="Liu W."/>
            <person name="Song Y."/>
            <person name="Salvetti E."/>
            <person name="Wrobel A."/>
            <person name="Rasinkangas P."/>
            <person name="Parkhill J."/>
            <person name="Rea M.C."/>
            <person name="O'Sullivan O."/>
            <person name="Ritari J."/>
            <person name="Douillard F.P."/>
            <person name="Paul Ross R."/>
            <person name="Yang R."/>
            <person name="Briner A.E."/>
            <person name="Felis G.E."/>
            <person name="de Vos W.M."/>
            <person name="Barrangou R."/>
            <person name="Klaenhammer T.R."/>
            <person name="Caufield P.W."/>
            <person name="Cui Y."/>
            <person name="Zhang H."/>
            <person name="O'Toole P.W."/>
        </authorList>
    </citation>
    <scope>NUCLEOTIDE SEQUENCE [LARGE SCALE GENOMIC DNA]</scope>
    <source>
        <strain evidence="2 3">DSM 20014</strain>
    </source>
</reference>
<name>A0A0R2JTK8_9LACO</name>
<protein>
    <submittedName>
        <fullName evidence="2">Uncharacterized protein</fullName>
    </submittedName>
</protein>
<accession>A0A0R2JTK8</accession>
<evidence type="ECO:0000313" key="2">
    <source>
        <dbReference type="EMBL" id="KRN77469.1"/>
    </source>
</evidence>
<feature type="region of interest" description="Disordered" evidence="1">
    <location>
        <begin position="1"/>
        <end position="20"/>
    </location>
</feature>
<keyword evidence="3" id="KW-1185">Reference proteome</keyword>
<evidence type="ECO:0000313" key="3">
    <source>
        <dbReference type="Proteomes" id="UP000051673"/>
    </source>
</evidence>
<evidence type="ECO:0000256" key="1">
    <source>
        <dbReference type="SAM" id="MobiDB-lite"/>
    </source>
</evidence>
<comment type="caution">
    <text evidence="2">The sequence shown here is derived from an EMBL/GenBank/DDBJ whole genome shotgun (WGS) entry which is preliminary data.</text>
</comment>
<proteinExistence type="predicted"/>
<dbReference type="OrthoDB" id="2146262at2"/>